<sequence>MMEKDTSAFLKDKRGAALTADNTGKCGEYIYEETICSAEFPQGCIDSESPKPDAAADVE</sequence>
<gene>
    <name evidence="1" type="ORF">CPZ25_000130</name>
</gene>
<name>A0A4P9C3F3_EUBML</name>
<dbReference type="AlphaFoldDB" id="A0A4P9C3F3"/>
<dbReference type="RefSeq" id="WP_013379641.1">
    <property type="nucleotide sequence ID" value="NZ_CABJDW020000004.1"/>
</dbReference>
<dbReference type="GeneID" id="68362602"/>
<keyword evidence="2" id="KW-1185">Reference proteome</keyword>
<dbReference type="KEGG" id="emt:CPZ25_000130"/>
<protein>
    <submittedName>
        <fullName evidence="1">Uncharacterized protein</fullName>
    </submittedName>
</protein>
<dbReference type="EMBL" id="CP029487">
    <property type="protein sequence ID" value="QCT69773.1"/>
    <property type="molecule type" value="Genomic_DNA"/>
</dbReference>
<evidence type="ECO:0000313" key="2">
    <source>
        <dbReference type="Proteomes" id="UP000218387"/>
    </source>
</evidence>
<reference evidence="1 2" key="1">
    <citation type="submission" date="2018-05" db="EMBL/GenBank/DDBJ databases">
        <title>Genome comparison of Eubacterium sp.</title>
        <authorList>
            <person name="Feng Y."/>
            <person name="Sanchez-Andrea I."/>
            <person name="Stams A.J.M."/>
            <person name="De Vos W.M."/>
        </authorList>
    </citation>
    <scope>NUCLEOTIDE SEQUENCE [LARGE SCALE GENOMIC DNA]</scope>
    <source>
        <strain evidence="1 2">YI</strain>
    </source>
</reference>
<accession>A0A4P9C3F3</accession>
<evidence type="ECO:0000313" key="1">
    <source>
        <dbReference type="EMBL" id="QCT69773.1"/>
    </source>
</evidence>
<dbReference type="Proteomes" id="UP000218387">
    <property type="component" value="Chromosome"/>
</dbReference>
<organism evidence="1 2">
    <name type="scientific">Eubacterium maltosivorans</name>
    <dbReference type="NCBI Taxonomy" id="2041044"/>
    <lineage>
        <taxon>Bacteria</taxon>
        <taxon>Bacillati</taxon>
        <taxon>Bacillota</taxon>
        <taxon>Clostridia</taxon>
        <taxon>Eubacteriales</taxon>
        <taxon>Eubacteriaceae</taxon>
        <taxon>Eubacterium</taxon>
    </lineage>
</organism>
<proteinExistence type="predicted"/>